<organism evidence="1 2">
    <name type="scientific">Larinioides sclopetarius</name>
    <dbReference type="NCBI Taxonomy" id="280406"/>
    <lineage>
        <taxon>Eukaryota</taxon>
        <taxon>Metazoa</taxon>
        <taxon>Ecdysozoa</taxon>
        <taxon>Arthropoda</taxon>
        <taxon>Chelicerata</taxon>
        <taxon>Arachnida</taxon>
        <taxon>Araneae</taxon>
        <taxon>Araneomorphae</taxon>
        <taxon>Entelegynae</taxon>
        <taxon>Araneoidea</taxon>
        <taxon>Araneidae</taxon>
        <taxon>Larinioides</taxon>
    </lineage>
</organism>
<dbReference type="Proteomes" id="UP001497382">
    <property type="component" value="Unassembled WGS sequence"/>
</dbReference>
<gene>
    <name evidence="1" type="ORF">LARSCL_LOCUS5068</name>
</gene>
<name>A0AAV1ZE95_9ARAC</name>
<accession>A0AAV1ZE95</accession>
<feature type="non-terminal residue" evidence="1">
    <location>
        <position position="99"/>
    </location>
</feature>
<dbReference type="PROSITE" id="PS51257">
    <property type="entry name" value="PROKAR_LIPOPROTEIN"/>
    <property type="match status" value="1"/>
</dbReference>
<reference evidence="1 2" key="1">
    <citation type="submission" date="2024-04" db="EMBL/GenBank/DDBJ databases">
        <authorList>
            <person name="Rising A."/>
            <person name="Reimegard J."/>
            <person name="Sonavane S."/>
            <person name="Akerstrom W."/>
            <person name="Nylinder S."/>
            <person name="Hedman E."/>
            <person name="Kallberg Y."/>
        </authorList>
    </citation>
    <scope>NUCLEOTIDE SEQUENCE [LARGE SCALE GENOMIC DNA]</scope>
</reference>
<proteinExistence type="predicted"/>
<sequence length="99" mass="10672">MLGMRNVSSDDGFGNVAPIMTNNWILACHRPPVATPRLILPATILEVPELHQLRPMLMPCCWILASHPPVLSPLSFSSVATVAGSFLPKGIEVSSIQGR</sequence>
<comment type="caution">
    <text evidence="1">The sequence shown here is derived from an EMBL/GenBank/DDBJ whole genome shotgun (WGS) entry which is preliminary data.</text>
</comment>
<evidence type="ECO:0000313" key="2">
    <source>
        <dbReference type="Proteomes" id="UP001497382"/>
    </source>
</evidence>
<dbReference type="AlphaFoldDB" id="A0AAV1ZE95"/>
<evidence type="ECO:0000313" key="1">
    <source>
        <dbReference type="EMBL" id="CAL1270036.1"/>
    </source>
</evidence>
<protein>
    <submittedName>
        <fullName evidence="1">Uncharacterized protein</fullName>
    </submittedName>
</protein>
<dbReference type="EMBL" id="CAXIEN010000045">
    <property type="protein sequence ID" value="CAL1270036.1"/>
    <property type="molecule type" value="Genomic_DNA"/>
</dbReference>
<keyword evidence="2" id="KW-1185">Reference proteome</keyword>